<feature type="compositionally biased region" description="Basic residues" evidence="1">
    <location>
        <begin position="33"/>
        <end position="44"/>
    </location>
</feature>
<protein>
    <submittedName>
        <fullName evidence="2">Uncharacterized protein</fullName>
    </submittedName>
</protein>
<evidence type="ECO:0000256" key="1">
    <source>
        <dbReference type="SAM" id="MobiDB-lite"/>
    </source>
</evidence>
<keyword evidence="3" id="KW-1185">Reference proteome</keyword>
<dbReference type="RefSeq" id="WP_009505491.1">
    <property type="nucleotide sequence ID" value="NZ_LIQE01000023.1"/>
</dbReference>
<dbReference type="EMBL" id="QLMG01000028">
    <property type="protein sequence ID" value="RAK14216.1"/>
    <property type="molecule type" value="Genomic_DNA"/>
</dbReference>
<evidence type="ECO:0000313" key="3">
    <source>
        <dbReference type="Proteomes" id="UP000249165"/>
    </source>
</evidence>
<proteinExistence type="predicted"/>
<accession>A0A327Y2D9</accession>
<organism evidence="2 3">
    <name type="scientific">Salipiger aestuarii</name>
    <dbReference type="NCBI Taxonomy" id="568098"/>
    <lineage>
        <taxon>Bacteria</taxon>
        <taxon>Pseudomonadati</taxon>
        <taxon>Pseudomonadota</taxon>
        <taxon>Alphaproteobacteria</taxon>
        <taxon>Rhodobacterales</taxon>
        <taxon>Roseobacteraceae</taxon>
        <taxon>Salipiger</taxon>
    </lineage>
</organism>
<feature type="region of interest" description="Disordered" evidence="1">
    <location>
        <begin position="1"/>
        <end position="62"/>
    </location>
</feature>
<reference evidence="2 3" key="1">
    <citation type="submission" date="2018-06" db="EMBL/GenBank/DDBJ databases">
        <title>Genomic Encyclopedia of Archaeal and Bacterial Type Strains, Phase II (KMG-II): from individual species to whole genera.</title>
        <authorList>
            <person name="Goeker M."/>
        </authorList>
    </citation>
    <scope>NUCLEOTIDE SEQUENCE [LARGE SCALE GENOMIC DNA]</scope>
    <source>
        <strain evidence="2 3">DSM 22011</strain>
    </source>
</reference>
<dbReference type="AlphaFoldDB" id="A0A327Y2D9"/>
<sequence>MSIQKVARQALSAYARSKTRGRVGHPGAPLRNRPLRKTRVKRGRNPQTQLASKAMRGLRRLF</sequence>
<name>A0A327Y2D9_9RHOB</name>
<evidence type="ECO:0000313" key="2">
    <source>
        <dbReference type="EMBL" id="RAK14216.1"/>
    </source>
</evidence>
<comment type="caution">
    <text evidence="2">The sequence shown here is derived from an EMBL/GenBank/DDBJ whole genome shotgun (WGS) entry which is preliminary data.</text>
</comment>
<dbReference type="Proteomes" id="UP000249165">
    <property type="component" value="Unassembled WGS sequence"/>
</dbReference>
<gene>
    <name evidence="2" type="ORF">ATI53_102817</name>
</gene>